<proteinExistence type="predicted"/>
<evidence type="ECO:0000313" key="1">
    <source>
        <dbReference type="EMBL" id="SDY98352.1"/>
    </source>
</evidence>
<organism evidence="1 2">
    <name type="scientific">Halopenitus persicus</name>
    <dbReference type="NCBI Taxonomy" id="1048396"/>
    <lineage>
        <taxon>Archaea</taxon>
        <taxon>Methanobacteriati</taxon>
        <taxon>Methanobacteriota</taxon>
        <taxon>Stenosarchaea group</taxon>
        <taxon>Halobacteria</taxon>
        <taxon>Halobacteriales</taxon>
        <taxon>Haloferacaceae</taxon>
        <taxon>Halopenitus</taxon>
    </lineage>
</organism>
<evidence type="ECO:0000313" key="2">
    <source>
        <dbReference type="Proteomes" id="UP000199079"/>
    </source>
</evidence>
<accession>A0A1H3PB28</accession>
<dbReference type="AlphaFoldDB" id="A0A1H3PB28"/>
<dbReference type="Proteomes" id="UP000199079">
    <property type="component" value="Unassembled WGS sequence"/>
</dbReference>
<protein>
    <submittedName>
        <fullName evidence="1">Uncharacterized protein</fullName>
    </submittedName>
</protein>
<sequence length="51" mass="5414">MTPRDTPEGPPTGAECVYCGGEENLNPELGRADGGTDWVCDGCREKGRGMK</sequence>
<gene>
    <name evidence="1" type="ORF">SAMN05216564_1242</name>
</gene>
<dbReference type="EMBL" id="FNPC01000024">
    <property type="protein sequence ID" value="SDY98352.1"/>
    <property type="molecule type" value="Genomic_DNA"/>
</dbReference>
<keyword evidence="2" id="KW-1185">Reference proteome</keyword>
<reference evidence="2" key="1">
    <citation type="submission" date="2016-10" db="EMBL/GenBank/DDBJ databases">
        <authorList>
            <person name="Varghese N."/>
            <person name="Submissions S."/>
        </authorList>
    </citation>
    <scope>NUCLEOTIDE SEQUENCE [LARGE SCALE GENOMIC DNA]</scope>
    <source>
        <strain evidence="2">DC30,IBRC 10041,KCTC 4046</strain>
    </source>
</reference>
<name>A0A1H3PB28_9EURY</name>